<dbReference type="EMBL" id="HBUF01346997">
    <property type="protein sequence ID" value="CAG6710369.1"/>
    <property type="molecule type" value="Transcribed_RNA"/>
</dbReference>
<evidence type="ECO:0008006" key="3">
    <source>
        <dbReference type="Google" id="ProtNLM"/>
    </source>
</evidence>
<organism evidence="2">
    <name type="scientific">Cacopsylla melanoneura</name>
    <dbReference type="NCBI Taxonomy" id="428564"/>
    <lineage>
        <taxon>Eukaryota</taxon>
        <taxon>Metazoa</taxon>
        <taxon>Ecdysozoa</taxon>
        <taxon>Arthropoda</taxon>
        <taxon>Hexapoda</taxon>
        <taxon>Insecta</taxon>
        <taxon>Pterygota</taxon>
        <taxon>Neoptera</taxon>
        <taxon>Paraneoptera</taxon>
        <taxon>Hemiptera</taxon>
        <taxon>Sternorrhyncha</taxon>
        <taxon>Psylloidea</taxon>
        <taxon>Psyllidae</taxon>
        <taxon>Psyllinae</taxon>
        <taxon>Cacopsylla</taxon>
    </lineage>
</organism>
<proteinExistence type="predicted"/>
<dbReference type="EMBL" id="HBUF01346994">
    <property type="protein sequence ID" value="CAG6710366.1"/>
    <property type="molecule type" value="Transcribed_RNA"/>
</dbReference>
<protein>
    <recommendedName>
        <fullName evidence="3">Secreted protein</fullName>
    </recommendedName>
</protein>
<evidence type="ECO:0000256" key="1">
    <source>
        <dbReference type="SAM" id="SignalP"/>
    </source>
</evidence>
<evidence type="ECO:0000313" key="2">
    <source>
        <dbReference type="EMBL" id="CAG6710368.1"/>
    </source>
</evidence>
<keyword evidence="1" id="KW-0732">Signal</keyword>
<accession>A0A8D8XUX1</accession>
<dbReference type="EMBL" id="HBUF01346995">
    <property type="protein sequence ID" value="CAG6710367.1"/>
    <property type="molecule type" value="Transcribed_RNA"/>
</dbReference>
<dbReference type="AlphaFoldDB" id="A0A8D8XUX1"/>
<feature type="signal peptide" evidence="1">
    <location>
        <begin position="1"/>
        <end position="23"/>
    </location>
</feature>
<reference evidence="2" key="1">
    <citation type="submission" date="2021-05" db="EMBL/GenBank/DDBJ databases">
        <authorList>
            <person name="Alioto T."/>
            <person name="Alioto T."/>
            <person name="Gomez Garrido J."/>
        </authorList>
    </citation>
    <scope>NUCLEOTIDE SEQUENCE</scope>
</reference>
<feature type="chain" id="PRO_5036262590" description="Secreted protein" evidence="1">
    <location>
        <begin position="24"/>
        <end position="118"/>
    </location>
</feature>
<name>A0A8D8XUX1_9HEMI</name>
<dbReference type="EMBL" id="HBUF01346996">
    <property type="protein sequence ID" value="CAG6710368.1"/>
    <property type="molecule type" value="Transcribed_RNA"/>
</dbReference>
<sequence>MFTKTSITLSVTFLLAYLYPTDAYDFKKKGDQIVLNEQGPVCPGNADKRCDYDSIANIINATDVIIDQANCAQNVKKDPTLPENFCSAMGVAMGNLNFECTLFSNPGNKTVILRCNKV</sequence>